<dbReference type="InterPro" id="IPR051044">
    <property type="entry name" value="MAG_DAG_Lipase"/>
</dbReference>
<dbReference type="InterPro" id="IPR022742">
    <property type="entry name" value="Hydrolase_4"/>
</dbReference>
<evidence type="ECO:0000259" key="1">
    <source>
        <dbReference type="Pfam" id="PF12146"/>
    </source>
</evidence>
<feature type="domain" description="Serine aminopeptidase S33" evidence="1">
    <location>
        <begin position="81"/>
        <end position="345"/>
    </location>
</feature>
<evidence type="ECO:0000313" key="3">
    <source>
        <dbReference type="Proteomes" id="UP000239899"/>
    </source>
</evidence>
<dbReference type="SUPFAM" id="SSF53474">
    <property type="entry name" value="alpha/beta-Hydrolases"/>
    <property type="match status" value="1"/>
</dbReference>
<name>A0A2P6TBD9_CHLSO</name>
<accession>A0A2P6TBD9</accession>
<evidence type="ECO:0000313" key="2">
    <source>
        <dbReference type="EMBL" id="PRW05867.1"/>
    </source>
</evidence>
<keyword evidence="3" id="KW-1185">Reference proteome</keyword>
<dbReference type="Gene3D" id="3.40.50.1820">
    <property type="entry name" value="alpha/beta hydrolase"/>
    <property type="match status" value="1"/>
</dbReference>
<dbReference type="OrthoDB" id="2498029at2759"/>
<dbReference type="STRING" id="3076.A0A2P6TBD9"/>
<proteinExistence type="predicted"/>
<dbReference type="Pfam" id="PF12146">
    <property type="entry name" value="Hydrolase_4"/>
    <property type="match status" value="1"/>
</dbReference>
<reference evidence="2 3" key="1">
    <citation type="journal article" date="2018" name="Plant J.">
        <title>Genome sequences of Chlorella sorokiniana UTEX 1602 and Micractinium conductrix SAG 241.80: implications to maltose excretion by a green alga.</title>
        <authorList>
            <person name="Arriola M.B."/>
            <person name="Velmurugan N."/>
            <person name="Zhang Y."/>
            <person name="Plunkett M.H."/>
            <person name="Hondzo H."/>
            <person name="Barney B.M."/>
        </authorList>
    </citation>
    <scope>NUCLEOTIDE SEQUENCE [LARGE SCALE GENOMIC DNA]</scope>
    <source>
        <strain evidence="3">UTEX 1602</strain>
    </source>
</reference>
<gene>
    <name evidence="2" type="ORF">C2E21_9471</name>
</gene>
<dbReference type="Proteomes" id="UP000239899">
    <property type="component" value="Unassembled WGS sequence"/>
</dbReference>
<organism evidence="2 3">
    <name type="scientific">Chlorella sorokiniana</name>
    <name type="common">Freshwater green alga</name>
    <dbReference type="NCBI Taxonomy" id="3076"/>
    <lineage>
        <taxon>Eukaryota</taxon>
        <taxon>Viridiplantae</taxon>
        <taxon>Chlorophyta</taxon>
        <taxon>core chlorophytes</taxon>
        <taxon>Trebouxiophyceae</taxon>
        <taxon>Chlorellales</taxon>
        <taxon>Chlorellaceae</taxon>
        <taxon>Chlorella clade</taxon>
        <taxon>Chlorella</taxon>
    </lineage>
</organism>
<dbReference type="AlphaFoldDB" id="A0A2P6TBD9"/>
<sequence length="363" mass="39657">MAANGNGTAAVQELEQRLKATHGGVAEQHAFHLPSRLPTGVPHTCYDEVAPEFYLGKRGAHRVMRNKDGLALQSYFWPAAQPKAVLVFCHGHGAHLMFEVLKQTNLGEPQAYEGSWAQQWNAHGISLCGIDLQGCGRSEGKRGLRFFCESFDDYVADVLQMAREVHSGAGGLPGFEPGLPMFVGGISLGGCIAFNAALTDRQEGSGLFRGAVLLAPMLSLEKVSRKGINPYIRPLAHLLGVLAPTAAVVATDKNTLFPSIQAQWDADPLACHIHTRVRNASEYLRVTARSMQLLGEVDFPFIVFHSENDTMVDVDGSKALYLRAQSKDKTLRLINSFWHILVREPGNEKINAAIADWVLHRAA</sequence>
<dbReference type="EMBL" id="LHPG02000028">
    <property type="protein sequence ID" value="PRW05867.1"/>
    <property type="molecule type" value="Genomic_DNA"/>
</dbReference>
<dbReference type="PANTHER" id="PTHR11614">
    <property type="entry name" value="PHOSPHOLIPASE-RELATED"/>
    <property type="match status" value="1"/>
</dbReference>
<protein>
    <submittedName>
        <fullName evidence="2">Monoglyceride lipase</fullName>
    </submittedName>
</protein>
<comment type="caution">
    <text evidence="2">The sequence shown here is derived from an EMBL/GenBank/DDBJ whole genome shotgun (WGS) entry which is preliminary data.</text>
</comment>
<dbReference type="InterPro" id="IPR029058">
    <property type="entry name" value="AB_hydrolase_fold"/>
</dbReference>